<reference evidence="3" key="1">
    <citation type="submission" date="2013-02" db="EMBL/GenBank/DDBJ databases">
        <authorList>
            <person name="Hughes D."/>
        </authorList>
    </citation>
    <scope>NUCLEOTIDE SEQUENCE</scope>
    <source>
        <strain>Durham</strain>
        <strain evidence="3">NC isolate 2 -- Noor lab</strain>
    </source>
</reference>
<sequence>MGQGDGPALVPLANSEDIDERSKNILMGNLESSLKTPEECPYEANEDYKYEDDDYEDDYSDDDDNNLSNSDGQDVILSTDVLTTTKTTEISLIRRKLSDDYKDRENFLESFCRQQSSDSLKEDNGNKKTIDLKRKGKLLAALKEIDSTDN</sequence>
<dbReference type="HOGENOM" id="CLU_1742631_0_0_1"/>
<evidence type="ECO:0000313" key="3">
    <source>
        <dbReference type="Proteomes" id="UP000015102"/>
    </source>
</evidence>
<keyword evidence="3" id="KW-1185">Reference proteome</keyword>
<evidence type="ECO:0000313" key="2">
    <source>
        <dbReference type="EnsemblMetazoa" id="MESCA007906-PA"/>
    </source>
</evidence>
<reference evidence="2" key="2">
    <citation type="submission" date="2015-06" db="UniProtKB">
        <authorList>
            <consortium name="EnsemblMetazoa"/>
        </authorList>
    </citation>
    <scope>IDENTIFICATION</scope>
</reference>
<name>T1GVT9_MEGSC</name>
<organism evidence="2 3">
    <name type="scientific">Megaselia scalaris</name>
    <name type="common">Humpbacked fly</name>
    <name type="synonym">Phora scalaris</name>
    <dbReference type="NCBI Taxonomy" id="36166"/>
    <lineage>
        <taxon>Eukaryota</taxon>
        <taxon>Metazoa</taxon>
        <taxon>Ecdysozoa</taxon>
        <taxon>Arthropoda</taxon>
        <taxon>Hexapoda</taxon>
        <taxon>Insecta</taxon>
        <taxon>Pterygota</taxon>
        <taxon>Neoptera</taxon>
        <taxon>Endopterygota</taxon>
        <taxon>Diptera</taxon>
        <taxon>Brachycera</taxon>
        <taxon>Muscomorpha</taxon>
        <taxon>Platypezoidea</taxon>
        <taxon>Phoridae</taxon>
        <taxon>Megaseliini</taxon>
        <taxon>Megaselia</taxon>
    </lineage>
</organism>
<dbReference type="EMBL" id="CAQQ02046234">
    <property type="status" value="NOT_ANNOTATED_CDS"/>
    <property type="molecule type" value="Genomic_DNA"/>
</dbReference>
<feature type="compositionally biased region" description="Acidic residues" evidence="1">
    <location>
        <begin position="40"/>
        <end position="65"/>
    </location>
</feature>
<feature type="region of interest" description="Disordered" evidence="1">
    <location>
        <begin position="1"/>
        <end position="78"/>
    </location>
</feature>
<dbReference type="Proteomes" id="UP000015102">
    <property type="component" value="Unassembled WGS sequence"/>
</dbReference>
<dbReference type="AlphaFoldDB" id="T1GVT9"/>
<evidence type="ECO:0000256" key="1">
    <source>
        <dbReference type="SAM" id="MobiDB-lite"/>
    </source>
</evidence>
<protein>
    <submittedName>
        <fullName evidence="2">Uncharacterized protein</fullName>
    </submittedName>
</protein>
<dbReference type="EnsemblMetazoa" id="MESCA007906-RA">
    <property type="protein sequence ID" value="MESCA007906-PA"/>
    <property type="gene ID" value="MESCA007906"/>
</dbReference>
<accession>T1GVT9</accession>
<proteinExistence type="predicted"/>